<dbReference type="Pfam" id="PF13485">
    <property type="entry name" value="Peptidase_MA_2"/>
    <property type="match status" value="1"/>
</dbReference>
<dbReference type="InterPro" id="IPR039568">
    <property type="entry name" value="Peptidase_MA-like_dom"/>
</dbReference>
<dbReference type="Pfam" id="PF14559">
    <property type="entry name" value="TPR_19"/>
    <property type="match status" value="1"/>
</dbReference>
<reference evidence="2" key="1">
    <citation type="submission" date="2020-06" db="EMBL/GenBank/DDBJ databases">
        <title>Legume-microbial interactions unlock mineral nutrients during tropical forest succession.</title>
        <authorList>
            <person name="Epihov D.Z."/>
        </authorList>
    </citation>
    <scope>NUCLEOTIDE SEQUENCE [LARGE SCALE GENOMIC DNA]</scope>
    <source>
        <strain evidence="2">Pan2503</strain>
    </source>
</reference>
<evidence type="ECO:0000313" key="2">
    <source>
        <dbReference type="EMBL" id="MBA0085583.1"/>
    </source>
</evidence>
<protein>
    <submittedName>
        <fullName evidence="2">Tetratricopeptide repeat protein</fullName>
    </submittedName>
</protein>
<dbReference type="SUPFAM" id="SSF48452">
    <property type="entry name" value="TPR-like"/>
    <property type="match status" value="1"/>
</dbReference>
<evidence type="ECO:0000313" key="3">
    <source>
        <dbReference type="Proteomes" id="UP000567293"/>
    </source>
</evidence>
<dbReference type="AlphaFoldDB" id="A0A7V8NQC0"/>
<gene>
    <name evidence="2" type="ORF">HRJ53_11355</name>
</gene>
<feature type="domain" description="Peptidase MA-like" evidence="1">
    <location>
        <begin position="4"/>
        <end position="120"/>
    </location>
</feature>
<comment type="caution">
    <text evidence="2">The sequence shown here is derived from an EMBL/GenBank/DDBJ whole genome shotgun (WGS) entry which is preliminary data.</text>
</comment>
<dbReference type="Gene3D" id="1.25.40.10">
    <property type="entry name" value="Tetratricopeptide repeat domain"/>
    <property type="match status" value="1"/>
</dbReference>
<dbReference type="InterPro" id="IPR011990">
    <property type="entry name" value="TPR-like_helical_dom_sf"/>
</dbReference>
<feature type="non-terminal residue" evidence="2">
    <location>
        <position position="1"/>
    </location>
</feature>
<name>A0A7V8NQC0_9BACT</name>
<dbReference type="EMBL" id="JACDQQ010001105">
    <property type="protein sequence ID" value="MBA0085583.1"/>
    <property type="molecule type" value="Genomic_DNA"/>
</dbReference>
<organism evidence="2 3">
    <name type="scientific">Candidatus Acidiferrum panamense</name>
    <dbReference type="NCBI Taxonomy" id="2741543"/>
    <lineage>
        <taxon>Bacteria</taxon>
        <taxon>Pseudomonadati</taxon>
        <taxon>Acidobacteriota</taxon>
        <taxon>Terriglobia</taxon>
        <taxon>Candidatus Acidiferrales</taxon>
        <taxon>Candidatus Acidiferrum</taxon>
    </lineage>
</organism>
<accession>A0A7V8NQC0</accession>
<evidence type="ECO:0000259" key="1">
    <source>
        <dbReference type="Pfam" id="PF13485"/>
    </source>
</evidence>
<keyword evidence="3" id="KW-1185">Reference proteome</keyword>
<sequence>WASTLWHEMSHVFTLTGTGSRVPRWFTEGLAVHEETAVNREWGDRISPMVLKAIKDKKLLPVTELDRGFVHPTEAAQVIVSYFQGGRICDYINEKWGWDTLLAMLHDFGAGEETAAVIRKELKIEPEEFDKRFFAFVEADTKKQVDHFEQYSGGMKLISELAKTKAYDAIIKEGEKIQDWYPDYVEDNNLYEILAKAYLETNNKPAAMAELERYVKIGGRNPETIKKLAKMLVEAGRKKDAADVLARLNYIYPLDNEAHQLLGSFWLEQGNASGAMREFRAVVAHNPIDPAEAHYDLARALNSNHQPDQAKDELFTALEAAPGYRPAQRLLLELTADKK</sequence>
<dbReference type="Proteomes" id="UP000567293">
    <property type="component" value="Unassembled WGS sequence"/>
</dbReference>
<proteinExistence type="predicted"/>